<feature type="transmembrane region" description="Helical" evidence="1">
    <location>
        <begin position="237"/>
        <end position="261"/>
    </location>
</feature>
<dbReference type="Pfam" id="PF01757">
    <property type="entry name" value="Acyl_transf_3"/>
    <property type="match status" value="1"/>
</dbReference>
<name>A0A2T1LY46_9CHRO</name>
<dbReference type="GO" id="GO:0016020">
    <property type="term" value="C:membrane"/>
    <property type="evidence" value="ECO:0007669"/>
    <property type="project" value="TreeGrafter"/>
</dbReference>
<sequence>MTSEHSVQNSKKSRRLDWIDQTKGLAILCIVIFHFFQNYPKDLYLITFLDQEGAKIALAAVDLFFVIAGFTTSYVMILKLEKSNLSLTSINFKSWLISRLMRIYPAYLLAVFCSLLLFYFFQLLPPFNLNLILSILGLADYHAQSINPGFWFFRVLLQAYLIMPLILPIAIKNPVMILLLGIFGGVVFKIIGLSLPQTSWLFPYYSQNNSIGSYWFQLCLGLYWGNLFYYKNKFVKVDYIVSTVFFLVGSSLFILLPFWGINATYKLGVDICLTPLLFLINYLLFTILNEKINLTKIISWILAGLSILGNYSYQIYLIHQPLYFVVFSSLTKSLSLDGYLKVFVIFVISIILLIVYVFGFTHLEKWVQKKIKFMLPN</sequence>
<protein>
    <recommendedName>
        <fullName evidence="2">Acyltransferase 3 domain-containing protein</fullName>
    </recommendedName>
</protein>
<dbReference type="EMBL" id="PXOH01000010">
    <property type="protein sequence ID" value="PSF37312.1"/>
    <property type="molecule type" value="Genomic_DNA"/>
</dbReference>
<reference evidence="3 4" key="2">
    <citation type="submission" date="2018-03" db="EMBL/GenBank/DDBJ databases">
        <authorList>
            <person name="Keele B.F."/>
        </authorList>
    </citation>
    <scope>NUCLEOTIDE SEQUENCE [LARGE SCALE GENOMIC DNA]</scope>
    <source>
        <strain evidence="3 4">CCALA 016</strain>
    </source>
</reference>
<evidence type="ECO:0000256" key="1">
    <source>
        <dbReference type="SAM" id="Phobius"/>
    </source>
</evidence>
<feature type="transmembrane region" description="Helical" evidence="1">
    <location>
        <begin position="297"/>
        <end position="318"/>
    </location>
</feature>
<keyword evidence="1" id="KW-1133">Transmembrane helix</keyword>
<gene>
    <name evidence="3" type="ORF">C7H19_11380</name>
</gene>
<dbReference type="Proteomes" id="UP000239001">
    <property type="component" value="Unassembled WGS sequence"/>
</dbReference>
<accession>A0A2T1LY46</accession>
<evidence type="ECO:0000313" key="3">
    <source>
        <dbReference type="EMBL" id="PSF37312.1"/>
    </source>
</evidence>
<dbReference type="GO" id="GO:0016747">
    <property type="term" value="F:acyltransferase activity, transferring groups other than amino-acyl groups"/>
    <property type="evidence" value="ECO:0007669"/>
    <property type="project" value="InterPro"/>
</dbReference>
<dbReference type="RefSeq" id="WP_106457000.1">
    <property type="nucleotide sequence ID" value="NZ_PXOH01000010.1"/>
</dbReference>
<keyword evidence="1" id="KW-0472">Membrane</keyword>
<evidence type="ECO:0000259" key="2">
    <source>
        <dbReference type="Pfam" id="PF01757"/>
    </source>
</evidence>
<feature type="transmembrane region" description="Helical" evidence="1">
    <location>
        <begin position="338"/>
        <end position="363"/>
    </location>
</feature>
<dbReference type="InterPro" id="IPR050879">
    <property type="entry name" value="Acyltransferase_3"/>
</dbReference>
<dbReference type="InterPro" id="IPR002656">
    <property type="entry name" value="Acyl_transf_3_dom"/>
</dbReference>
<feature type="transmembrane region" description="Helical" evidence="1">
    <location>
        <begin position="151"/>
        <end position="170"/>
    </location>
</feature>
<dbReference type="GO" id="GO:0000271">
    <property type="term" value="P:polysaccharide biosynthetic process"/>
    <property type="evidence" value="ECO:0007669"/>
    <property type="project" value="TreeGrafter"/>
</dbReference>
<feature type="transmembrane region" description="Helical" evidence="1">
    <location>
        <begin position="101"/>
        <end position="121"/>
    </location>
</feature>
<feature type="domain" description="Acyltransferase 3" evidence="2">
    <location>
        <begin position="17"/>
        <end position="354"/>
    </location>
</feature>
<evidence type="ECO:0000313" key="4">
    <source>
        <dbReference type="Proteomes" id="UP000239001"/>
    </source>
</evidence>
<dbReference type="PANTHER" id="PTHR23028">
    <property type="entry name" value="ACETYLTRANSFERASE"/>
    <property type="match status" value="1"/>
</dbReference>
<feature type="transmembrane region" description="Helical" evidence="1">
    <location>
        <begin position="214"/>
        <end position="230"/>
    </location>
</feature>
<feature type="transmembrane region" description="Helical" evidence="1">
    <location>
        <begin position="56"/>
        <end position="80"/>
    </location>
</feature>
<proteinExistence type="predicted"/>
<comment type="caution">
    <text evidence="3">The sequence shown here is derived from an EMBL/GenBank/DDBJ whole genome shotgun (WGS) entry which is preliminary data.</text>
</comment>
<reference evidence="3 4" key="1">
    <citation type="submission" date="2018-03" db="EMBL/GenBank/DDBJ databases">
        <title>The ancient ancestry and fast evolution of plastids.</title>
        <authorList>
            <person name="Moore K.R."/>
            <person name="Magnabosco C."/>
            <person name="Momper L."/>
            <person name="Gold D.A."/>
            <person name="Bosak T."/>
            <person name="Fournier G.P."/>
        </authorList>
    </citation>
    <scope>NUCLEOTIDE SEQUENCE [LARGE SCALE GENOMIC DNA]</scope>
    <source>
        <strain evidence="3 4">CCALA 016</strain>
    </source>
</reference>
<feature type="transmembrane region" description="Helical" evidence="1">
    <location>
        <begin position="267"/>
        <end position="285"/>
    </location>
</feature>
<feature type="transmembrane region" description="Helical" evidence="1">
    <location>
        <begin position="18"/>
        <end position="36"/>
    </location>
</feature>
<dbReference type="AlphaFoldDB" id="A0A2T1LY46"/>
<dbReference type="OrthoDB" id="494708at2"/>
<dbReference type="PANTHER" id="PTHR23028:SF53">
    <property type="entry name" value="ACYL_TRANSF_3 DOMAIN-CONTAINING PROTEIN"/>
    <property type="match status" value="1"/>
</dbReference>
<feature type="transmembrane region" description="Helical" evidence="1">
    <location>
        <begin position="177"/>
        <end position="194"/>
    </location>
</feature>
<keyword evidence="4" id="KW-1185">Reference proteome</keyword>
<organism evidence="3 4">
    <name type="scientific">Aphanothece hegewaldii CCALA 016</name>
    <dbReference type="NCBI Taxonomy" id="2107694"/>
    <lineage>
        <taxon>Bacteria</taxon>
        <taxon>Bacillati</taxon>
        <taxon>Cyanobacteriota</taxon>
        <taxon>Cyanophyceae</taxon>
        <taxon>Oscillatoriophycideae</taxon>
        <taxon>Chroococcales</taxon>
        <taxon>Aphanothecaceae</taxon>
        <taxon>Aphanothece</taxon>
    </lineage>
</organism>
<keyword evidence="1" id="KW-0812">Transmembrane</keyword>